<dbReference type="AlphaFoldDB" id="A0A7R9HTE3"/>
<sequence length="245" mass="27958">MLAFDLTPDSAGQDSQTILQTKGNVRFKLQFKTDLDTAITCLFYSEYEGTVSIDYNREDAGYSLRRFTDLFSTSDLCKNNRLAVTLFKRRFGHCPRCISSGSQTCCSIIGYKRSSVQTQTAMEKVMCSCNMVEDDLQPSSSLLTKTFYLNDNQNKHVAVGLFPNRNFYAHVMFSSNSKRLILTVPQWNFLVKEMPIWSNCVQTCVNFESNMEDFIICRNTPPKQSPLVLDNAQACELEEENYSFS</sequence>
<reference evidence="1" key="1">
    <citation type="submission" date="2020-11" db="EMBL/GenBank/DDBJ databases">
        <authorList>
            <person name="Tran Van P."/>
        </authorList>
    </citation>
    <scope>NUCLEOTIDE SEQUENCE</scope>
</reference>
<protein>
    <submittedName>
        <fullName evidence="1">Uncharacterized protein</fullName>
    </submittedName>
</protein>
<accession>A0A7R9HTE3</accession>
<evidence type="ECO:0000313" key="1">
    <source>
        <dbReference type="EMBL" id="CAD7433705.1"/>
    </source>
</evidence>
<organism evidence="1">
    <name type="scientific">Timema monikensis</name>
    <dbReference type="NCBI Taxonomy" id="170555"/>
    <lineage>
        <taxon>Eukaryota</taxon>
        <taxon>Metazoa</taxon>
        <taxon>Ecdysozoa</taxon>
        <taxon>Arthropoda</taxon>
        <taxon>Hexapoda</taxon>
        <taxon>Insecta</taxon>
        <taxon>Pterygota</taxon>
        <taxon>Neoptera</taxon>
        <taxon>Polyneoptera</taxon>
        <taxon>Phasmatodea</taxon>
        <taxon>Timematodea</taxon>
        <taxon>Timematoidea</taxon>
        <taxon>Timematidae</taxon>
        <taxon>Timema</taxon>
    </lineage>
</organism>
<dbReference type="EMBL" id="OB796706">
    <property type="protein sequence ID" value="CAD7433705.1"/>
    <property type="molecule type" value="Genomic_DNA"/>
</dbReference>
<name>A0A7R9HTE3_9NEOP</name>
<proteinExistence type="predicted"/>
<gene>
    <name evidence="1" type="ORF">TMSB3V08_LOCUS10375</name>
</gene>